<name>A0A1E7JYR6_9ACTN</name>
<dbReference type="Proteomes" id="UP000176005">
    <property type="component" value="Unassembled WGS sequence"/>
</dbReference>
<keyword evidence="2" id="KW-1185">Reference proteome</keyword>
<feature type="non-terminal residue" evidence="1">
    <location>
        <position position="1"/>
    </location>
</feature>
<protein>
    <submittedName>
        <fullName evidence="1">Uncharacterized protein</fullName>
    </submittedName>
</protein>
<dbReference type="AlphaFoldDB" id="A0A1E7JYR6"/>
<reference evidence="1 2" key="1">
    <citation type="journal article" date="2016" name="Front. Microbiol.">
        <title>Comparative Genomics Analysis of Streptomyces Species Reveals Their Adaptation to the Marine Environment and Their Diversity at the Genomic Level.</title>
        <authorList>
            <person name="Tian X."/>
            <person name="Zhang Z."/>
            <person name="Yang T."/>
            <person name="Chen M."/>
            <person name="Li J."/>
            <person name="Chen F."/>
            <person name="Yang J."/>
            <person name="Li W."/>
            <person name="Zhang B."/>
            <person name="Zhang Z."/>
            <person name="Wu J."/>
            <person name="Zhang C."/>
            <person name="Long L."/>
            <person name="Xiao J."/>
        </authorList>
    </citation>
    <scope>NUCLEOTIDE SEQUENCE [LARGE SCALE GENOMIC DNA]</scope>
    <source>
        <strain evidence="1 2">SCSIO 10429</strain>
    </source>
</reference>
<evidence type="ECO:0000313" key="2">
    <source>
        <dbReference type="Proteomes" id="UP000176005"/>
    </source>
</evidence>
<proteinExistence type="predicted"/>
<organism evidence="1 2">
    <name type="scientific">Streptomyces nanshensis</name>
    <dbReference type="NCBI Taxonomy" id="518642"/>
    <lineage>
        <taxon>Bacteria</taxon>
        <taxon>Bacillati</taxon>
        <taxon>Actinomycetota</taxon>
        <taxon>Actinomycetes</taxon>
        <taxon>Kitasatosporales</taxon>
        <taxon>Streptomycetaceae</taxon>
        <taxon>Streptomyces</taxon>
    </lineage>
</organism>
<comment type="caution">
    <text evidence="1">The sequence shown here is derived from an EMBL/GenBank/DDBJ whole genome shotgun (WGS) entry which is preliminary data.</text>
</comment>
<evidence type="ECO:0000313" key="1">
    <source>
        <dbReference type="EMBL" id="OEU96811.1"/>
    </source>
</evidence>
<dbReference type="EMBL" id="LJGW01000729">
    <property type="protein sequence ID" value="OEU96811.1"/>
    <property type="molecule type" value="Genomic_DNA"/>
</dbReference>
<sequence length="72" mass="7396">AYTPASAAPPPDAAPRQDPGEVFARVTAHGDEHAIKLADTALDVAAWDAEQRGADAAFAAALRAMELIDPTA</sequence>
<accession>A0A1E7JYR6</accession>
<gene>
    <name evidence="1" type="ORF">AN218_33690</name>
</gene>